<name>A0A151JK46_9VIBR</name>
<dbReference type="EMBL" id="LOMK01000001">
    <property type="protein sequence ID" value="KYN26214.1"/>
    <property type="molecule type" value="Genomic_DNA"/>
</dbReference>
<sequence length="250" mass="27328">MPLGAVYDATNPTTTPAQKLKGDIVSPSFSTTDLTLSSSGVEVVLSGGVYQWQPLFDSSITYSIAKSELDLSSWSFRLNGTTPDISGSWIYTAQKVADGNDVNISYPNVHDFSTTTIGACGNSYCVNSVGYSPSDFQVQRTAIRSKTDADRDFFQTVYSVPSRSQVILKSPSEQIVPKATDRVEIQVVDSDASLRDKAKFTMALGMNLQNLGTDTTFKDFNGVVMLPSEQLKYKKLMMSQNYQALSNKVN</sequence>
<accession>A0A151JK46</accession>
<comment type="caution">
    <text evidence="1">The sequence shown here is derived from an EMBL/GenBank/DDBJ whole genome shotgun (WGS) entry which is preliminary data.</text>
</comment>
<gene>
    <name evidence="1" type="ORF">AUQ44_13885</name>
</gene>
<protein>
    <submittedName>
        <fullName evidence="1">Uncharacterized protein</fullName>
    </submittedName>
</protein>
<reference evidence="2" key="1">
    <citation type="submission" date="2015-12" db="EMBL/GenBank/DDBJ databases">
        <authorList>
            <person name="Tarr C.L."/>
            <person name="Gladney L.M."/>
        </authorList>
    </citation>
    <scope>NUCLEOTIDE SEQUENCE [LARGE SCALE GENOMIC DNA]</scope>
    <source>
        <strain evidence="2">2756-81</strain>
    </source>
</reference>
<dbReference type="AlphaFoldDB" id="A0A151JK46"/>
<evidence type="ECO:0000313" key="2">
    <source>
        <dbReference type="Proteomes" id="UP000075349"/>
    </source>
</evidence>
<organism evidence="1 2">
    <name type="scientific">Vibrio cidicii</name>
    <dbReference type="NCBI Taxonomy" id="1763883"/>
    <lineage>
        <taxon>Bacteria</taxon>
        <taxon>Pseudomonadati</taxon>
        <taxon>Pseudomonadota</taxon>
        <taxon>Gammaproteobacteria</taxon>
        <taxon>Vibrionales</taxon>
        <taxon>Vibrionaceae</taxon>
        <taxon>Vibrio</taxon>
    </lineage>
</organism>
<dbReference type="Proteomes" id="UP000075349">
    <property type="component" value="Unassembled WGS sequence"/>
</dbReference>
<evidence type="ECO:0000313" key="1">
    <source>
        <dbReference type="EMBL" id="KYN26214.1"/>
    </source>
</evidence>
<proteinExistence type="predicted"/>